<evidence type="ECO:0000313" key="3">
    <source>
        <dbReference type="Proteomes" id="UP001321477"/>
    </source>
</evidence>
<proteinExistence type="predicted"/>
<dbReference type="Proteomes" id="UP001321477">
    <property type="component" value="Chromosome"/>
</dbReference>
<reference evidence="3" key="1">
    <citation type="journal article" date="2019" name="Int. J. Syst. Evol. Microbiol.">
        <title>The Global Catalogue of Microorganisms (GCM) 10K type strain sequencing project: providing services to taxonomists for standard genome sequencing and annotation.</title>
        <authorList>
            <consortium name="The Broad Institute Genomics Platform"/>
            <consortium name="The Broad Institute Genome Sequencing Center for Infectious Disease"/>
            <person name="Wu L."/>
            <person name="Ma J."/>
        </authorList>
    </citation>
    <scope>NUCLEOTIDE SEQUENCE [LARGE SCALE GENOMIC DNA]</scope>
    <source>
        <strain evidence="3">NBRC 109019</strain>
    </source>
</reference>
<sequence length="192" mass="20411">MPVPDVTGVTVGAAGMLVSTVNSHDEPQPDQYCPSVEVTRQKYDFPLDSFPDDGMHPGARARVWLWMPAIVRRGGPIGGAVVAARCRQMQVFVDEKSPKMAAGAATPGRETGRNETQTELVVPDLANDDSRRRAIAATSSQNVMYGFDTTAVPPAATQAAEDLESPKPSAVPIGRGSPPTLRVPTGRLNEFG</sequence>
<accession>A0ABN6Y6T0</accession>
<gene>
    <name evidence="2" type="ORF">GCM10025870_01350</name>
</gene>
<evidence type="ECO:0000313" key="2">
    <source>
        <dbReference type="EMBL" id="BDZ53062.1"/>
    </source>
</evidence>
<name>A0ABN6Y6T0_9MICO</name>
<dbReference type="EMBL" id="AP027734">
    <property type="protein sequence ID" value="BDZ53062.1"/>
    <property type="molecule type" value="Genomic_DNA"/>
</dbReference>
<protein>
    <submittedName>
        <fullName evidence="2">Uncharacterized protein</fullName>
    </submittedName>
</protein>
<evidence type="ECO:0000256" key="1">
    <source>
        <dbReference type="SAM" id="MobiDB-lite"/>
    </source>
</evidence>
<organism evidence="2 3">
    <name type="scientific">Agromyces marinus</name>
    <dbReference type="NCBI Taxonomy" id="1389020"/>
    <lineage>
        <taxon>Bacteria</taxon>
        <taxon>Bacillati</taxon>
        <taxon>Actinomycetota</taxon>
        <taxon>Actinomycetes</taxon>
        <taxon>Micrococcales</taxon>
        <taxon>Microbacteriaceae</taxon>
        <taxon>Agromyces</taxon>
    </lineage>
</organism>
<keyword evidence="3" id="KW-1185">Reference proteome</keyword>
<feature type="region of interest" description="Disordered" evidence="1">
    <location>
        <begin position="155"/>
        <end position="192"/>
    </location>
</feature>